<protein>
    <submittedName>
        <fullName evidence="6">LrgB family protein</fullName>
    </submittedName>
</protein>
<dbReference type="EMBL" id="CP049989">
    <property type="protein sequence ID" value="QIM53894.1"/>
    <property type="molecule type" value="Genomic_DNA"/>
</dbReference>
<evidence type="ECO:0000256" key="3">
    <source>
        <dbReference type="ARBA" id="ARBA00022989"/>
    </source>
</evidence>
<dbReference type="GO" id="GO:0016020">
    <property type="term" value="C:membrane"/>
    <property type="evidence" value="ECO:0007669"/>
    <property type="project" value="UniProtKB-SubCell"/>
</dbReference>
<keyword evidence="3 5" id="KW-1133">Transmembrane helix</keyword>
<evidence type="ECO:0000256" key="5">
    <source>
        <dbReference type="SAM" id="Phobius"/>
    </source>
</evidence>
<gene>
    <name evidence="6" type="ORF">G9Q37_17895</name>
</gene>
<proteinExistence type="predicted"/>
<comment type="subcellular location">
    <subcellularLocation>
        <location evidence="1">Membrane</location>
        <topology evidence="1">Multi-pass membrane protein</topology>
    </subcellularLocation>
</comment>
<feature type="transmembrane region" description="Helical" evidence="5">
    <location>
        <begin position="50"/>
        <end position="71"/>
    </location>
</feature>
<evidence type="ECO:0000256" key="1">
    <source>
        <dbReference type="ARBA" id="ARBA00004141"/>
    </source>
</evidence>
<dbReference type="AlphaFoldDB" id="A0A6G8IL34"/>
<accession>A0A6G8IL34</accession>
<dbReference type="RefSeq" id="WP_166229342.1">
    <property type="nucleotide sequence ID" value="NZ_CP049989.1"/>
</dbReference>
<organism evidence="6 7">
    <name type="scientific">Hydrogenophaga crocea</name>
    <dbReference type="NCBI Taxonomy" id="2716225"/>
    <lineage>
        <taxon>Bacteria</taxon>
        <taxon>Pseudomonadati</taxon>
        <taxon>Pseudomonadota</taxon>
        <taxon>Betaproteobacteria</taxon>
        <taxon>Burkholderiales</taxon>
        <taxon>Comamonadaceae</taxon>
        <taxon>Hydrogenophaga</taxon>
    </lineage>
</organism>
<feature type="transmembrane region" description="Helical" evidence="5">
    <location>
        <begin position="162"/>
        <end position="182"/>
    </location>
</feature>
<dbReference type="Pfam" id="PF04172">
    <property type="entry name" value="LrgB"/>
    <property type="match status" value="1"/>
</dbReference>
<evidence type="ECO:0000313" key="6">
    <source>
        <dbReference type="EMBL" id="QIM53894.1"/>
    </source>
</evidence>
<dbReference type="InterPro" id="IPR007300">
    <property type="entry name" value="CidB/LrgB"/>
</dbReference>
<reference evidence="6 7" key="1">
    <citation type="submission" date="2020-03" db="EMBL/GenBank/DDBJ databases">
        <title>Hydrogenophaga sp. nov. isolated from cyanobacterial mat.</title>
        <authorList>
            <person name="Thorat V."/>
            <person name="Kirdat K."/>
            <person name="Tiwarekar B."/>
            <person name="Costa E.D."/>
            <person name="Yadav A."/>
        </authorList>
    </citation>
    <scope>NUCLEOTIDE SEQUENCE [LARGE SCALE GENOMIC DNA]</scope>
    <source>
        <strain evidence="6 7">BA0156</strain>
    </source>
</reference>
<keyword evidence="4 5" id="KW-0472">Membrane</keyword>
<evidence type="ECO:0000313" key="7">
    <source>
        <dbReference type="Proteomes" id="UP000503162"/>
    </source>
</evidence>
<feature type="transmembrane region" description="Helical" evidence="5">
    <location>
        <begin position="107"/>
        <end position="129"/>
    </location>
</feature>
<dbReference type="PANTHER" id="PTHR30249">
    <property type="entry name" value="PUTATIVE SEROTONIN TRANSPORTER"/>
    <property type="match status" value="1"/>
</dbReference>
<keyword evidence="2 5" id="KW-0812">Transmembrane</keyword>
<dbReference type="Proteomes" id="UP000503162">
    <property type="component" value="Chromosome"/>
</dbReference>
<keyword evidence="7" id="KW-1185">Reference proteome</keyword>
<feature type="transmembrane region" description="Helical" evidence="5">
    <location>
        <begin position="77"/>
        <end position="95"/>
    </location>
</feature>
<sequence length="246" mass="25492">MAAESPPSLMALWVYLAATPLLGLTLTLLVYHGAFVLYRRSGFHPLANPVPLAVAVLATLLWVTGTPYATYFEGAQFVHFLLGPATVALAVPLFEQMHRLRRLALPLLGALVAGVVVTTVSAIGLAWALGASRITLASLAPKSVTMPVAMGIAEKLGGLPSLTAVLVMATGVSAALGARYLFDALRIREPAVRGFALGTIAHGIGTARAFQVSEEAGAFAGLAMGLSALFSALVLPWLAGGLLRVL</sequence>
<evidence type="ECO:0000256" key="2">
    <source>
        <dbReference type="ARBA" id="ARBA00022692"/>
    </source>
</evidence>
<evidence type="ECO:0000256" key="4">
    <source>
        <dbReference type="ARBA" id="ARBA00023136"/>
    </source>
</evidence>
<dbReference type="KEGG" id="hcz:G9Q37_17895"/>
<feature type="transmembrane region" description="Helical" evidence="5">
    <location>
        <begin position="218"/>
        <end position="243"/>
    </location>
</feature>
<dbReference type="PANTHER" id="PTHR30249:SF0">
    <property type="entry name" value="PLASTIDAL GLYCOLATE_GLYCERATE TRANSLOCATOR 1, CHLOROPLASTIC"/>
    <property type="match status" value="1"/>
</dbReference>
<feature type="transmembrane region" description="Helical" evidence="5">
    <location>
        <begin position="12"/>
        <end position="38"/>
    </location>
</feature>
<name>A0A6G8IL34_9BURK</name>